<evidence type="ECO:0000256" key="1">
    <source>
        <dbReference type="SAM" id="MobiDB-lite"/>
    </source>
</evidence>
<dbReference type="eggNOG" id="ENOG502QVGF">
    <property type="taxonomic scope" value="Eukaryota"/>
</dbReference>
<dbReference type="InParanoid" id="K3X7W6"/>
<dbReference type="VEuPathDB" id="FungiDB:PYU1_G013286"/>
<evidence type="ECO:0000313" key="2">
    <source>
        <dbReference type="EnsemblProtists" id="PYU1_T013315"/>
    </source>
</evidence>
<feature type="region of interest" description="Disordered" evidence="1">
    <location>
        <begin position="204"/>
        <end position="236"/>
    </location>
</feature>
<dbReference type="EnsemblProtists" id="PYU1_T013315">
    <property type="protein sequence ID" value="PYU1_T013315"/>
    <property type="gene ID" value="PYU1_G013286"/>
</dbReference>
<feature type="compositionally biased region" description="Basic and acidic residues" evidence="1">
    <location>
        <begin position="220"/>
        <end position="229"/>
    </location>
</feature>
<accession>K3X7W6</accession>
<proteinExistence type="predicted"/>
<dbReference type="HOGENOM" id="CLU_938374_0_0_1"/>
<feature type="region of interest" description="Disordered" evidence="1">
    <location>
        <begin position="65"/>
        <end position="88"/>
    </location>
</feature>
<feature type="compositionally biased region" description="Polar residues" evidence="1">
    <location>
        <begin position="204"/>
        <end position="213"/>
    </location>
</feature>
<evidence type="ECO:0000313" key="3">
    <source>
        <dbReference type="Proteomes" id="UP000019132"/>
    </source>
</evidence>
<reference evidence="2" key="3">
    <citation type="submission" date="2015-02" db="UniProtKB">
        <authorList>
            <consortium name="EnsemblProtists"/>
        </authorList>
    </citation>
    <scope>IDENTIFICATION</scope>
    <source>
        <strain evidence="2">DAOM BR144</strain>
    </source>
</reference>
<reference evidence="3" key="2">
    <citation type="submission" date="2010-04" db="EMBL/GenBank/DDBJ databases">
        <authorList>
            <person name="Buell R."/>
            <person name="Hamilton J."/>
            <person name="Hostetler J."/>
        </authorList>
    </citation>
    <scope>NUCLEOTIDE SEQUENCE [LARGE SCALE GENOMIC DNA]</scope>
    <source>
        <strain evidence="3">DAOM:BR144</strain>
    </source>
</reference>
<name>K3X7W6_GLOUD</name>
<dbReference type="AlphaFoldDB" id="K3X7W6"/>
<dbReference type="STRING" id="431595.K3X7W6"/>
<dbReference type="EMBL" id="GL376627">
    <property type="status" value="NOT_ANNOTATED_CDS"/>
    <property type="molecule type" value="Genomic_DNA"/>
</dbReference>
<sequence length="297" mass="33606">MAVKETLQLRHQLLCSGVRIQSATYDTTRHHVLTYDSAELMPYMLRLFSLRREVKNVKLFDKMNPPPAMPLPSTMDKEQNNASKQAKQPQSVVVVHSLSLEYAHKLDMYVCVYSAQSVPHGTKTKHCNLELAVYNVLFLEPASLKKLVHYPGPMSHSLRCAFYEDSSDQLVLAIHKKQSGQSRNVPGSGPSALLNSASNGNYASSQLFQGQSNDGDEDRDGPLEGKPERVSGSMYNHIDILQISKRHFKRNKSHQGDEKTPEEQQAQDRIMLCIEKSRPSMLHSDLIDRDAYQPDWE</sequence>
<protein>
    <submittedName>
        <fullName evidence="2">Uncharacterized protein</fullName>
    </submittedName>
</protein>
<dbReference type="Proteomes" id="UP000019132">
    <property type="component" value="Unassembled WGS sequence"/>
</dbReference>
<organism evidence="2 3">
    <name type="scientific">Globisporangium ultimum (strain ATCC 200006 / CBS 805.95 / DAOM BR144)</name>
    <name type="common">Pythium ultimum</name>
    <dbReference type="NCBI Taxonomy" id="431595"/>
    <lineage>
        <taxon>Eukaryota</taxon>
        <taxon>Sar</taxon>
        <taxon>Stramenopiles</taxon>
        <taxon>Oomycota</taxon>
        <taxon>Peronosporomycetes</taxon>
        <taxon>Pythiales</taxon>
        <taxon>Pythiaceae</taxon>
        <taxon>Globisporangium</taxon>
    </lineage>
</organism>
<keyword evidence="3" id="KW-1185">Reference proteome</keyword>
<reference evidence="3" key="1">
    <citation type="journal article" date="2010" name="Genome Biol.">
        <title>Genome sequence of the necrotrophic plant pathogen Pythium ultimum reveals original pathogenicity mechanisms and effector repertoire.</title>
        <authorList>
            <person name="Levesque C.A."/>
            <person name="Brouwer H."/>
            <person name="Cano L."/>
            <person name="Hamilton J.P."/>
            <person name="Holt C."/>
            <person name="Huitema E."/>
            <person name="Raffaele S."/>
            <person name="Robideau G.P."/>
            <person name="Thines M."/>
            <person name="Win J."/>
            <person name="Zerillo M.M."/>
            <person name="Beakes G.W."/>
            <person name="Boore J.L."/>
            <person name="Busam D."/>
            <person name="Dumas B."/>
            <person name="Ferriera S."/>
            <person name="Fuerstenberg S.I."/>
            <person name="Gachon C.M."/>
            <person name="Gaulin E."/>
            <person name="Govers F."/>
            <person name="Grenville-Briggs L."/>
            <person name="Horner N."/>
            <person name="Hostetler J."/>
            <person name="Jiang R.H."/>
            <person name="Johnson J."/>
            <person name="Krajaejun T."/>
            <person name="Lin H."/>
            <person name="Meijer H.J."/>
            <person name="Moore B."/>
            <person name="Morris P."/>
            <person name="Phuntmart V."/>
            <person name="Puiu D."/>
            <person name="Shetty J."/>
            <person name="Stajich J.E."/>
            <person name="Tripathy S."/>
            <person name="Wawra S."/>
            <person name="van West P."/>
            <person name="Whitty B.R."/>
            <person name="Coutinho P.M."/>
            <person name="Henrissat B."/>
            <person name="Martin F."/>
            <person name="Thomas P.D."/>
            <person name="Tyler B.M."/>
            <person name="De Vries R.P."/>
            <person name="Kamoun S."/>
            <person name="Yandell M."/>
            <person name="Tisserat N."/>
            <person name="Buell C.R."/>
        </authorList>
    </citation>
    <scope>NUCLEOTIDE SEQUENCE</scope>
    <source>
        <strain evidence="3">DAOM:BR144</strain>
    </source>
</reference>